<evidence type="ECO:0000259" key="1">
    <source>
        <dbReference type="PROSITE" id="PS50994"/>
    </source>
</evidence>
<dbReference type="Gene3D" id="3.30.420.10">
    <property type="entry name" value="Ribonuclease H-like superfamily/Ribonuclease H"/>
    <property type="match status" value="1"/>
</dbReference>
<dbReference type="SUPFAM" id="SSF53098">
    <property type="entry name" value="Ribonuclease H-like"/>
    <property type="match status" value="1"/>
</dbReference>
<gene>
    <name evidence="2" type="ORF">HGM15179_007745</name>
</gene>
<sequence length="215" mass="24566">MVSKVLLEEIIPQYEMVNHIDSDQGTHFTSKVIKQLADALGIRWKFHTPWHPQSSGQVERMNQTLKSQLSKLTLDTKMSWVKCLPLALLNVRTVPHSETGSSLFEMLCGMPYEHEMPVGHPFIEDGQIQSYLVAINQNLQELRKQGLVTQSTSLGFSIHKIRPGIVELDSLEWYLLFQKGVRGRLDEKADVLDVKCRRTNKISPLKGAHFFVQED</sequence>
<keyword evidence="3" id="KW-1185">Reference proteome</keyword>
<comment type="caution">
    <text evidence="2">The sequence shown here is derived from an EMBL/GenBank/DDBJ whole genome shotgun (WGS) entry which is preliminary data.</text>
</comment>
<dbReference type="PROSITE" id="PS50994">
    <property type="entry name" value="INTEGRASE"/>
    <property type="match status" value="1"/>
</dbReference>
<protein>
    <recommendedName>
        <fullName evidence="1">Integrase catalytic domain-containing protein</fullName>
    </recommendedName>
</protein>
<proteinExistence type="predicted"/>
<dbReference type="PANTHER" id="PTHR37984">
    <property type="entry name" value="PROTEIN CBG26694"/>
    <property type="match status" value="1"/>
</dbReference>
<reference evidence="2" key="1">
    <citation type="submission" date="2019-04" db="EMBL/GenBank/DDBJ databases">
        <title>Genome assembly of Zosterops borbonicus 15179.</title>
        <authorList>
            <person name="Leroy T."/>
            <person name="Anselmetti Y."/>
            <person name="Tilak M.-K."/>
            <person name="Nabholz B."/>
        </authorList>
    </citation>
    <scope>NUCLEOTIDE SEQUENCE</scope>
    <source>
        <strain evidence="2">HGM_15179</strain>
        <tissue evidence="2">Muscle</tissue>
    </source>
</reference>
<evidence type="ECO:0000313" key="2">
    <source>
        <dbReference type="EMBL" id="TRZ19355.1"/>
    </source>
</evidence>
<dbReference type="EMBL" id="SWJQ01000187">
    <property type="protein sequence ID" value="TRZ19355.1"/>
    <property type="molecule type" value="Genomic_DNA"/>
</dbReference>
<accession>A0A8K1LM62</accession>
<feature type="domain" description="Integrase catalytic" evidence="1">
    <location>
        <begin position="1"/>
        <end position="111"/>
    </location>
</feature>
<dbReference type="GO" id="GO:0003676">
    <property type="term" value="F:nucleic acid binding"/>
    <property type="evidence" value="ECO:0007669"/>
    <property type="project" value="InterPro"/>
</dbReference>
<dbReference type="GO" id="GO:0015074">
    <property type="term" value="P:DNA integration"/>
    <property type="evidence" value="ECO:0007669"/>
    <property type="project" value="InterPro"/>
</dbReference>
<organism evidence="2 3">
    <name type="scientific">Zosterops borbonicus</name>
    <dbReference type="NCBI Taxonomy" id="364589"/>
    <lineage>
        <taxon>Eukaryota</taxon>
        <taxon>Metazoa</taxon>
        <taxon>Chordata</taxon>
        <taxon>Craniata</taxon>
        <taxon>Vertebrata</taxon>
        <taxon>Euteleostomi</taxon>
        <taxon>Archelosauria</taxon>
        <taxon>Archosauria</taxon>
        <taxon>Dinosauria</taxon>
        <taxon>Saurischia</taxon>
        <taxon>Theropoda</taxon>
        <taxon>Coelurosauria</taxon>
        <taxon>Aves</taxon>
        <taxon>Neognathae</taxon>
        <taxon>Neoaves</taxon>
        <taxon>Telluraves</taxon>
        <taxon>Australaves</taxon>
        <taxon>Passeriformes</taxon>
        <taxon>Sylvioidea</taxon>
        <taxon>Zosteropidae</taxon>
        <taxon>Zosterops</taxon>
    </lineage>
</organism>
<dbReference type="InterPro" id="IPR050951">
    <property type="entry name" value="Retrovirus_Pol_polyprotein"/>
</dbReference>
<dbReference type="InterPro" id="IPR012337">
    <property type="entry name" value="RNaseH-like_sf"/>
</dbReference>
<dbReference type="PANTHER" id="PTHR37984:SF12">
    <property type="entry name" value="RIBONUCLEASE H"/>
    <property type="match status" value="1"/>
</dbReference>
<dbReference type="InterPro" id="IPR036397">
    <property type="entry name" value="RNaseH_sf"/>
</dbReference>
<dbReference type="InterPro" id="IPR001584">
    <property type="entry name" value="Integrase_cat-core"/>
</dbReference>
<dbReference type="AlphaFoldDB" id="A0A8K1LM62"/>
<evidence type="ECO:0000313" key="3">
    <source>
        <dbReference type="Proteomes" id="UP000796761"/>
    </source>
</evidence>
<name>A0A8K1LM62_9PASS</name>
<dbReference type="Proteomes" id="UP000796761">
    <property type="component" value="Unassembled WGS sequence"/>
</dbReference>
<dbReference type="OrthoDB" id="9906983at2759"/>